<dbReference type="AlphaFoldDB" id="A0A1F6P9Q3"/>
<dbReference type="CDD" id="cd02947">
    <property type="entry name" value="TRX_family"/>
    <property type="match status" value="1"/>
</dbReference>
<evidence type="ECO:0000256" key="1">
    <source>
        <dbReference type="SAM" id="MobiDB-lite"/>
    </source>
</evidence>
<dbReference type="Gene3D" id="3.40.30.10">
    <property type="entry name" value="Glutaredoxin"/>
    <property type="match status" value="1"/>
</dbReference>
<dbReference type="Pfam" id="PF00085">
    <property type="entry name" value="Thioredoxin"/>
    <property type="match status" value="1"/>
</dbReference>
<feature type="chain" id="PRO_5009525957" description="Thioredoxin domain-containing protein" evidence="2">
    <location>
        <begin position="22"/>
        <end position="187"/>
    </location>
</feature>
<proteinExistence type="predicted"/>
<evidence type="ECO:0000259" key="3">
    <source>
        <dbReference type="PROSITE" id="PS51352"/>
    </source>
</evidence>
<dbReference type="EMBL" id="MFRA01000005">
    <property type="protein sequence ID" value="OGH92664.1"/>
    <property type="molecule type" value="Genomic_DNA"/>
</dbReference>
<evidence type="ECO:0000256" key="2">
    <source>
        <dbReference type="SAM" id="SignalP"/>
    </source>
</evidence>
<protein>
    <recommendedName>
        <fullName evidence="3">Thioredoxin domain-containing protein</fullName>
    </recommendedName>
</protein>
<evidence type="ECO:0000313" key="5">
    <source>
        <dbReference type="Proteomes" id="UP000176634"/>
    </source>
</evidence>
<feature type="compositionally biased region" description="Low complexity" evidence="1">
    <location>
        <begin position="25"/>
        <end position="39"/>
    </location>
</feature>
<dbReference type="PROSITE" id="PS51257">
    <property type="entry name" value="PROKAR_LIPOPROTEIN"/>
    <property type="match status" value="1"/>
</dbReference>
<reference evidence="4 5" key="1">
    <citation type="journal article" date="2016" name="Nat. Commun.">
        <title>Thousands of microbial genomes shed light on interconnected biogeochemical processes in an aquifer system.</title>
        <authorList>
            <person name="Anantharaman K."/>
            <person name="Brown C.T."/>
            <person name="Hug L.A."/>
            <person name="Sharon I."/>
            <person name="Castelle C.J."/>
            <person name="Probst A.J."/>
            <person name="Thomas B.C."/>
            <person name="Singh A."/>
            <person name="Wilkins M.J."/>
            <person name="Karaoz U."/>
            <person name="Brodie E.L."/>
            <person name="Williams K.H."/>
            <person name="Hubbard S.S."/>
            <person name="Banfield J.F."/>
        </authorList>
    </citation>
    <scope>NUCLEOTIDE SEQUENCE [LARGE SCALE GENOMIC DNA]</scope>
</reference>
<dbReference type="Proteomes" id="UP000176634">
    <property type="component" value="Unassembled WGS sequence"/>
</dbReference>
<sequence>MKYKLVVGITMLLGAVAIAGAGCVPTNQPSSPSTSSSVDSTEKEVMEEKQKMEEEKAAMLEKERMMALEKTATTEKEAMMDKTVAGMYKDYSPAALAEATKNGGKVVLFFWASWCPNCKTANVDFLANTNQIPNNVTVLKTNYDTEKTLRTKYGVTYQHTFVQVDAQGNQITKWNGGDTEELKNNLK</sequence>
<feature type="signal peptide" evidence="2">
    <location>
        <begin position="1"/>
        <end position="21"/>
    </location>
</feature>
<dbReference type="InterPro" id="IPR013766">
    <property type="entry name" value="Thioredoxin_domain"/>
</dbReference>
<name>A0A1F6P9Q3_9BACT</name>
<feature type="region of interest" description="Disordered" evidence="1">
    <location>
        <begin position="25"/>
        <end position="49"/>
    </location>
</feature>
<dbReference type="InterPro" id="IPR036249">
    <property type="entry name" value="Thioredoxin-like_sf"/>
</dbReference>
<dbReference type="STRING" id="1798705.A2563_03245"/>
<dbReference type="SUPFAM" id="SSF52833">
    <property type="entry name" value="Thioredoxin-like"/>
    <property type="match status" value="1"/>
</dbReference>
<evidence type="ECO:0000313" key="4">
    <source>
        <dbReference type="EMBL" id="OGH92664.1"/>
    </source>
</evidence>
<accession>A0A1F6P9Q3</accession>
<organism evidence="4 5">
    <name type="scientific">Candidatus Magasanikbacteria bacterium RIFOXYD1_FULL_40_23</name>
    <dbReference type="NCBI Taxonomy" id="1798705"/>
    <lineage>
        <taxon>Bacteria</taxon>
        <taxon>Candidatus Magasanikiibacteriota</taxon>
    </lineage>
</organism>
<feature type="compositionally biased region" description="Basic and acidic residues" evidence="1">
    <location>
        <begin position="40"/>
        <end position="49"/>
    </location>
</feature>
<dbReference type="PROSITE" id="PS51352">
    <property type="entry name" value="THIOREDOXIN_2"/>
    <property type="match status" value="1"/>
</dbReference>
<feature type="domain" description="Thioredoxin" evidence="3">
    <location>
        <begin position="59"/>
        <end position="187"/>
    </location>
</feature>
<keyword evidence="2" id="KW-0732">Signal</keyword>
<gene>
    <name evidence="4" type="ORF">A2563_03245</name>
</gene>
<comment type="caution">
    <text evidence="4">The sequence shown here is derived from an EMBL/GenBank/DDBJ whole genome shotgun (WGS) entry which is preliminary data.</text>
</comment>